<dbReference type="InterPro" id="IPR036866">
    <property type="entry name" value="RibonucZ/Hydroxyglut_hydro"/>
</dbReference>
<sequence>MRHLGNMELGFETIGNATLICHDGGPVLVTDPWLDGGAYFGSWTLSHEIPEAQREHVRGCRYVWLSHGHPDHLSTESLEKLRDKTVLLPNHFGHRIRDDLKAQGFNVEVLVDRVWTPLTPRLRVMCIPDMNQDAVLLVDLGGRLIVNLNDAGDRGWGRFVRKVISGYSESYLLALSGYGDADMINYFTEDGSRLPPYAAAKTPVGQTIARMASFYGVRYFVPFSSMHKYQRNDSVWASEYTTTLEDYARGFESSTCELLPAFIQRDFLHDRLESISPRERALQPVDPKVFGDDWSEHLNSREAQDLEAYFRRVHHLERVLDFLRFRVGGREHFIPFRRGRFHKGITFEAPRNSLMTAVRYEVFDDLLIGNFMKTTLHGDFGEGRLYPDFSPYVAKYADNGRVRTRNELAAYFAEYRRRDPVGFLRSRLETHCMRPLQTQSAELLRAVLKPDSPAFRKAKEAFWKVRRAVL</sequence>
<protein>
    <submittedName>
        <fullName evidence="3">MBL fold metallo-hydrolase</fullName>
    </submittedName>
</protein>
<name>A0ABU5HBW3_9BACT</name>
<proteinExistence type="inferred from homology"/>
<feature type="domain" description="Metallo-beta-lactamase" evidence="2">
    <location>
        <begin position="13"/>
        <end position="73"/>
    </location>
</feature>
<reference evidence="3 4" key="1">
    <citation type="submission" date="2023-12" db="EMBL/GenBank/DDBJ databases">
        <title>the genome sequence of Hyalangium sp. s54d21.</title>
        <authorList>
            <person name="Zhang X."/>
        </authorList>
    </citation>
    <scope>NUCLEOTIDE SEQUENCE [LARGE SCALE GENOMIC DNA]</scope>
    <source>
        <strain evidence="4">s54d21</strain>
    </source>
</reference>
<dbReference type="Proteomes" id="UP001291309">
    <property type="component" value="Unassembled WGS sequence"/>
</dbReference>
<dbReference type="PANTHER" id="PTHR46522">
    <property type="entry name" value="CYTIDINE MONOPHOSPHATE-N-ACETYLNEURAMINIC ACID HYDROXYLASE"/>
    <property type="match status" value="1"/>
</dbReference>
<dbReference type="CDD" id="cd06262">
    <property type="entry name" value="metallo-hydrolase-like_MBL-fold"/>
    <property type="match status" value="1"/>
</dbReference>
<dbReference type="Gene3D" id="3.60.15.10">
    <property type="entry name" value="Ribonuclease Z/Hydroxyacylglutathione hydrolase-like"/>
    <property type="match status" value="1"/>
</dbReference>
<evidence type="ECO:0000313" key="4">
    <source>
        <dbReference type="Proteomes" id="UP001291309"/>
    </source>
</evidence>
<dbReference type="SUPFAM" id="SSF56281">
    <property type="entry name" value="Metallo-hydrolase/oxidoreductase"/>
    <property type="match status" value="1"/>
</dbReference>
<evidence type="ECO:0000313" key="3">
    <source>
        <dbReference type="EMBL" id="MDY7230369.1"/>
    </source>
</evidence>
<organism evidence="3 4">
    <name type="scientific">Hyalangium rubrum</name>
    <dbReference type="NCBI Taxonomy" id="3103134"/>
    <lineage>
        <taxon>Bacteria</taxon>
        <taxon>Pseudomonadati</taxon>
        <taxon>Myxococcota</taxon>
        <taxon>Myxococcia</taxon>
        <taxon>Myxococcales</taxon>
        <taxon>Cystobacterineae</taxon>
        <taxon>Archangiaceae</taxon>
        <taxon>Hyalangium</taxon>
    </lineage>
</organism>
<comment type="caution">
    <text evidence="3">The sequence shown here is derived from an EMBL/GenBank/DDBJ whole genome shotgun (WGS) entry which is preliminary data.</text>
</comment>
<comment type="similarity">
    <text evidence="1">Belongs to the CMP-Neu5Ac hydroxylase family.</text>
</comment>
<evidence type="ECO:0000256" key="1">
    <source>
        <dbReference type="ARBA" id="ARBA00010303"/>
    </source>
</evidence>
<dbReference type="PANTHER" id="PTHR46522:SF1">
    <property type="entry name" value="INACTIVE CYTIDINE MONOPHOSPHATE-N-ACETYLNEURAMINIC ACID HYDROXYLASE"/>
    <property type="match status" value="1"/>
</dbReference>
<evidence type="ECO:0000259" key="2">
    <source>
        <dbReference type="Pfam" id="PF00753"/>
    </source>
</evidence>
<dbReference type="EMBL" id="JAXIVS010000011">
    <property type="protein sequence ID" value="MDY7230369.1"/>
    <property type="molecule type" value="Genomic_DNA"/>
</dbReference>
<dbReference type="Pfam" id="PF00753">
    <property type="entry name" value="Lactamase_B"/>
    <property type="match status" value="1"/>
</dbReference>
<keyword evidence="4" id="KW-1185">Reference proteome</keyword>
<dbReference type="InterPro" id="IPR027033">
    <property type="entry name" value="Cnh"/>
</dbReference>
<dbReference type="InterPro" id="IPR001279">
    <property type="entry name" value="Metallo-B-lactamas"/>
</dbReference>
<gene>
    <name evidence="3" type="ORF">SYV04_28490</name>
</gene>
<accession>A0ABU5HBW3</accession>